<reference evidence="4" key="1">
    <citation type="submission" date="2015-01" db="EMBL/GenBank/DDBJ databases">
        <authorList>
            <person name="Aksoy S."/>
            <person name="Warren W."/>
            <person name="Wilson R.K."/>
        </authorList>
    </citation>
    <scope>NUCLEOTIDE SEQUENCE [LARGE SCALE GENOMIC DNA]</scope>
    <source>
        <strain evidence="4">IAEA</strain>
    </source>
</reference>
<evidence type="ECO:0000256" key="2">
    <source>
        <dbReference type="ARBA" id="ARBA00023274"/>
    </source>
</evidence>
<keyword evidence="4" id="KW-1185">Reference proteome</keyword>
<keyword evidence="1" id="KW-0689">Ribosomal protein</keyword>
<dbReference type="SUPFAM" id="SSF54189">
    <property type="entry name" value="Ribosomal proteins S24e, L23 and L15e"/>
    <property type="match status" value="1"/>
</dbReference>
<dbReference type="STRING" id="67801.A0A1B0B544"/>
<accession>A0A1B0B544</accession>
<evidence type="ECO:0000313" key="4">
    <source>
        <dbReference type="Proteomes" id="UP000092460"/>
    </source>
</evidence>
<dbReference type="Proteomes" id="UP000092460">
    <property type="component" value="Unassembled WGS sequence"/>
</dbReference>
<name>A0A1B0B544_9MUSC</name>
<dbReference type="Gene3D" id="3.30.70.330">
    <property type="match status" value="1"/>
</dbReference>
<dbReference type="GO" id="GO:0003735">
    <property type="term" value="F:structural constituent of ribosome"/>
    <property type="evidence" value="ECO:0007669"/>
    <property type="project" value="InterPro"/>
</dbReference>
<reference evidence="3" key="2">
    <citation type="submission" date="2020-05" db="UniProtKB">
        <authorList>
            <consortium name="EnsemblMetazoa"/>
        </authorList>
    </citation>
    <scope>IDENTIFICATION</scope>
    <source>
        <strain evidence="3">IAEA</strain>
    </source>
</reference>
<dbReference type="GO" id="GO:0005840">
    <property type="term" value="C:ribosome"/>
    <property type="evidence" value="ECO:0007669"/>
    <property type="project" value="UniProtKB-KW"/>
</dbReference>
<keyword evidence="2" id="KW-0687">Ribonucleoprotein</keyword>
<evidence type="ECO:0000256" key="1">
    <source>
        <dbReference type="ARBA" id="ARBA00022980"/>
    </source>
</evidence>
<dbReference type="EnsemblMetazoa" id="GPPI019214-RA">
    <property type="protein sequence ID" value="GPPI019214-PA"/>
    <property type="gene ID" value="GPPI019214"/>
</dbReference>
<protein>
    <submittedName>
        <fullName evidence="3">Uncharacterized protein</fullName>
    </submittedName>
</protein>
<dbReference type="VEuPathDB" id="VectorBase:GPPI019214"/>
<dbReference type="EMBL" id="JXJN01008606">
    <property type="status" value="NOT_ANNOTATED_CDS"/>
    <property type="molecule type" value="Genomic_DNA"/>
</dbReference>
<evidence type="ECO:0000313" key="3">
    <source>
        <dbReference type="EnsemblMetazoa" id="GPPI019214-PA"/>
    </source>
</evidence>
<dbReference type="GO" id="GO:0006412">
    <property type="term" value="P:translation"/>
    <property type="evidence" value="ECO:0007669"/>
    <property type="project" value="InterPro"/>
</dbReference>
<dbReference type="InterPro" id="IPR012678">
    <property type="entry name" value="Ribosomal_uL23/eL15/eS24_sf"/>
</dbReference>
<dbReference type="InterPro" id="IPR012677">
    <property type="entry name" value="Nucleotide-bd_a/b_plait_sf"/>
</dbReference>
<dbReference type="AlphaFoldDB" id="A0A1B0B544"/>
<dbReference type="GO" id="GO:1990904">
    <property type="term" value="C:ribonucleoprotein complex"/>
    <property type="evidence" value="ECO:0007669"/>
    <property type="project" value="UniProtKB-KW"/>
</dbReference>
<sequence length="186" mass="21059">MDFRGVCIAFLENPLENHQILYVLSNPHDIVVQAPEYPVLNPLIDVPALHKENSNLQHLIPRRFNNQTYASRFKVNISPAVYTAVIKAKPKATEAKQAVAVALKEILSILFTPVDAYNMIKYPLTTETVMKKIEDNKTLIIFTPSQANTNHAEAVRKLYGIVVAERLTFKLVLMVTRRRNAFDSSL</sequence>
<proteinExistence type="predicted"/>
<dbReference type="EMBL" id="JXJN01008605">
    <property type="status" value="NOT_ANNOTATED_CDS"/>
    <property type="molecule type" value="Genomic_DNA"/>
</dbReference>
<organism evidence="3 4">
    <name type="scientific">Glossina palpalis gambiensis</name>
    <dbReference type="NCBI Taxonomy" id="67801"/>
    <lineage>
        <taxon>Eukaryota</taxon>
        <taxon>Metazoa</taxon>
        <taxon>Ecdysozoa</taxon>
        <taxon>Arthropoda</taxon>
        <taxon>Hexapoda</taxon>
        <taxon>Insecta</taxon>
        <taxon>Pterygota</taxon>
        <taxon>Neoptera</taxon>
        <taxon>Endopterygota</taxon>
        <taxon>Diptera</taxon>
        <taxon>Brachycera</taxon>
        <taxon>Muscomorpha</taxon>
        <taxon>Hippoboscoidea</taxon>
        <taxon>Glossinidae</taxon>
        <taxon>Glossina</taxon>
    </lineage>
</organism>